<organism evidence="4 5">
    <name type="scientific">Hyaloscypha bicolor E</name>
    <dbReference type="NCBI Taxonomy" id="1095630"/>
    <lineage>
        <taxon>Eukaryota</taxon>
        <taxon>Fungi</taxon>
        <taxon>Dikarya</taxon>
        <taxon>Ascomycota</taxon>
        <taxon>Pezizomycotina</taxon>
        <taxon>Leotiomycetes</taxon>
        <taxon>Helotiales</taxon>
        <taxon>Hyaloscyphaceae</taxon>
        <taxon>Hyaloscypha</taxon>
        <taxon>Hyaloscypha bicolor</taxon>
    </lineage>
</organism>
<gene>
    <name evidence="4" type="ORF">K444DRAFT_622293</name>
</gene>
<feature type="region of interest" description="Disordered" evidence="1">
    <location>
        <begin position="135"/>
        <end position="162"/>
    </location>
</feature>
<dbReference type="RefSeq" id="XP_024726968.1">
    <property type="nucleotide sequence ID" value="XM_024882068.1"/>
</dbReference>
<evidence type="ECO:0000313" key="4">
    <source>
        <dbReference type="EMBL" id="PMD50064.1"/>
    </source>
</evidence>
<accession>A0A2J6SH28</accession>
<dbReference type="Pfam" id="PF10517">
    <property type="entry name" value="DM13"/>
    <property type="match status" value="1"/>
</dbReference>
<dbReference type="PANTHER" id="PTHR47281:SF1">
    <property type="entry name" value="OS09G0557700 PROTEIN"/>
    <property type="match status" value="1"/>
</dbReference>
<dbReference type="Proteomes" id="UP000235371">
    <property type="component" value="Unassembled WGS sequence"/>
</dbReference>
<dbReference type="OrthoDB" id="2448405at2759"/>
<dbReference type="AlphaFoldDB" id="A0A2J6SH28"/>
<dbReference type="PANTHER" id="PTHR47281">
    <property type="entry name" value="OS09G0557700 PROTEIN"/>
    <property type="match status" value="1"/>
</dbReference>
<dbReference type="PROSITE" id="PS51549">
    <property type="entry name" value="DM13"/>
    <property type="match status" value="1"/>
</dbReference>
<keyword evidence="2" id="KW-0732">Signal</keyword>
<feature type="signal peptide" evidence="2">
    <location>
        <begin position="1"/>
        <end position="19"/>
    </location>
</feature>
<feature type="chain" id="PRO_5014327160" description="DM13 domain-containing protein" evidence="2">
    <location>
        <begin position="20"/>
        <end position="186"/>
    </location>
</feature>
<evidence type="ECO:0000313" key="5">
    <source>
        <dbReference type="Proteomes" id="UP000235371"/>
    </source>
</evidence>
<name>A0A2J6SH28_9HELO</name>
<proteinExistence type="predicted"/>
<keyword evidence="5" id="KW-1185">Reference proteome</keyword>
<protein>
    <recommendedName>
        <fullName evidence="3">DM13 domain-containing protein</fullName>
    </recommendedName>
</protein>
<evidence type="ECO:0000259" key="3">
    <source>
        <dbReference type="PROSITE" id="PS51549"/>
    </source>
</evidence>
<dbReference type="EMBL" id="KZ613914">
    <property type="protein sequence ID" value="PMD50064.1"/>
    <property type="molecule type" value="Genomic_DNA"/>
</dbReference>
<dbReference type="InterPro" id="IPR019545">
    <property type="entry name" value="DM13_domain"/>
</dbReference>
<feature type="compositionally biased region" description="Low complexity" evidence="1">
    <location>
        <begin position="135"/>
        <end position="161"/>
    </location>
</feature>
<evidence type="ECO:0000256" key="2">
    <source>
        <dbReference type="SAM" id="SignalP"/>
    </source>
</evidence>
<dbReference type="InterPro" id="IPR045879">
    <property type="entry name" value="B561A"/>
</dbReference>
<dbReference type="GeneID" id="36590145"/>
<evidence type="ECO:0000256" key="1">
    <source>
        <dbReference type="SAM" id="MobiDB-lite"/>
    </source>
</evidence>
<sequence length="186" mass="18772">MFKSAISLLGLGLIYLARAQNATTQKIGWTGTLSSLDGGLGGVVTVTNAMTLTISDYTLKDASAPALYWWGATNGVLADGFRISNTHVTQAATSNMDTINLDAGKTTADFTTVGLWCEQLKANFGQATLAEPGAGTSAASAGSTMSSTGSAPAATSSKSGTDSVGVPYSALAMTLLAATVFAIKMG</sequence>
<reference evidence="4 5" key="1">
    <citation type="submission" date="2016-04" db="EMBL/GenBank/DDBJ databases">
        <title>A degradative enzymes factory behind the ericoid mycorrhizal symbiosis.</title>
        <authorList>
            <consortium name="DOE Joint Genome Institute"/>
            <person name="Martino E."/>
            <person name="Morin E."/>
            <person name="Grelet G."/>
            <person name="Kuo A."/>
            <person name="Kohler A."/>
            <person name="Daghino S."/>
            <person name="Barry K."/>
            <person name="Choi C."/>
            <person name="Cichocki N."/>
            <person name="Clum A."/>
            <person name="Copeland A."/>
            <person name="Hainaut M."/>
            <person name="Haridas S."/>
            <person name="Labutti K."/>
            <person name="Lindquist E."/>
            <person name="Lipzen A."/>
            <person name="Khouja H.-R."/>
            <person name="Murat C."/>
            <person name="Ohm R."/>
            <person name="Olson A."/>
            <person name="Spatafora J."/>
            <person name="Veneault-Fourrey C."/>
            <person name="Henrissat B."/>
            <person name="Grigoriev I."/>
            <person name="Martin F."/>
            <person name="Perotto S."/>
        </authorList>
    </citation>
    <scope>NUCLEOTIDE SEQUENCE [LARGE SCALE GENOMIC DNA]</scope>
    <source>
        <strain evidence="4 5">E</strain>
    </source>
</reference>
<dbReference type="InParanoid" id="A0A2J6SH28"/>
<feature type="domain" description="DM13" evidence="3">
    <location>
        <begin position="25"/>
        <end position="130"/>
    </location>
</feature>